<dbReference type="GO" id="GO:0008408">
    <property type="term" value="F:3'-5' exonuclease activity"/>
    <property type="evidence" value="ECO:0007669"/>
    <property type="project" value="InterPro"/>
</dbReference>
<dbReference type="InterPro" id="IPR046938">
    <property type="entry name" value="DNA_clamp_sf"/>
</dbReference>
<dbReference type="InterPro" id="IPR001001">
    <property type="entry name" value="DNA_polIII_beta"/>
</dbReference>
<evidence type="ECO:0000256" key="1">
    <source>
        <dbReference type="ARBA" id="ARBA00004496"/>
    </source>
</evidence>
<comment type="function">
    <text evidence="9">Confers DNA tethering and processivity to DNA polymerases and other proteins. Acts as a clamp, forming a ring around DNA (a reaction catalyzed by the clamp-loading complex) which diffuses in an ATP-independent manner freely and bidirectionally along dsDNA. Initially characterized for its ability to contact the catalytic subunit of DNA polymerase III (Pol III), a complex, multichain enzyme responsible for most of the replicative synthesis in bacteria; Pol III exhibits 3'-5' exonuclease proofreading activity. The beta chain is required for initiation of replication as well as for processivity of DNA replication.</text>
</comment>
<dbReference type="InterPro" id="IPR022634">
    <property type="entry name" value="DNA_polIII_beta_N"/>
</dbReference>
<keyword evidence="6 9" id="KW-0235">DNA replication</keyword>
<feature type="domain" description="DNA polymerase III beta sliding clamp N-terminal" evidence="10">
    <location>
        <begin position="5"/>
        <end position="116"/>
    </location>
</feature>
<keyword evidence="3 9" id="KW-0963">Cytoplasm</keyword>
<dbReference type="Pfam" id="PF00712">
    <property type="entry name" value="DNA_pol3_beta"/>
    <property type="match status" value="1"/>
</dbReference>
<comment type="subcellular location">
    <subcellularLocation>
        <location evidence="1 9">Cytoplasm</location>
    </subcellularLocation>
</comment>
<evidence type="ECO:0000256" key="6">
    <source>
        <dbReference type="ARBA" id="ARBA00022705"/>
    </source>
</evidence>
<dbReference type="InterPro" id="IPR022637">
    <property type="entry name" value="DNA_polIII_beta_cen"/>
</dbReference>
<evidence type="ECO:0000259" key="11">
    <source>
        <dbReference type="Pfam" id="PF02767"/>
    </source>
</evidence>
<dbReference type="Pfam" id="PF02767">
    <property type="entry name" value="DNA_pol3_beta_2"/>
    <property type="match status" value="1"/>
</dbReference>
<dbReference type="InterPro" id="IPR022635">
    <property type="entry name" value="DNA_polIII_beta_C"/>
</dbReference>
<keyword evidence="4 9" id="KW-0808">Transferase</keyword>
<dbReference type="Gene3D" id="3.10.150.10">
    <property type="entry name" value="DNA Polymerase III, subunit A, domain 2"/>
    <property type="match status" value="1"/>
</dbReference>
<evidence type="ECO:0000313" key="13">
    <source>
        <dbReference type="EMBL" id="KKW36619.1"/>
    </source>
</evidence>
<feature type="domain" description="DNA polymerase III beta sliding clamp central" evidence="11">
    <location>
        <begin position="135"/>
        <end position="240"/>
    </location>
</feature>
<dbReference type="CDD" id="cd00140">
    <property type="entry name" value="beta_clamp"/>
    <property type="match status" value="1"/>
</dbReference>
<dbReference type="GO" id="GO:0005737">
    <property type="term" value="C:cytoplasm"/>
    <property type="evidence" value="ECO:0007669"/>
    <property type="project" value="UniProtKB-SubCell"/>
</dbReference>
<dbReference type="EMBL" id="LCRM01000020">
    <property type="protein sequence ID" value="KKW36619.1"/>
    <property type="molecule type" value="Genomic_DNA"/>
</dbReference>
<dbReference type="SUPFAM" id="SSF55979">
    <property type="entry name" value="DNA clamp"/>
    <property type="match status" value="3"/>
</dbReference>
<protein>
    <recommendedName>
        <fullName evidence="9">Beta sliding clamp</fullName>
    </recommendedName>
</protein>
<evidence type="ECO:0000256" key="9">
    <source>
        <dbReference type="PIRNR" id="PIRNR000804"/>
    </source>
</evidence>
<evidence type="ECO:0000259" key="10">
    <source>
        <dbReference type="Pfam" id="PF00712"/>
    </source>
</evidence>
<reference evidence="13 14" key="1">
    <citation type="journal article" date="2015" name="Nature">
        <title>rRNA introns, odd ribosomes, and small enigmatic genomes across a large radiation of phyla.</title>
        <authorList>
            <person name="Brown C.T."/>
            <person name="Hug L.A."/>
            <person name="Thomas B.C."/>
            <person name="Sharon I."/>
            <person name="Castelle C.J."/>
            <person name="Singh A."/>
            <person name="Wilkins M.J."/>
            <person name="Williams K.H."/>
            <person name="Banfield J.F."/>
        </authorList>
    </citation>
    <scope>NUCLEOTIDE SEQUENCE [LARGE SCALE GENOMIC DNA]</scope>
</reference>
<dbReference type="GO" id="GO:0003887">
    <property type="term" value="F:DNA-directed DNA polymerase activity"/>
    <property type="evidence" value="ECO:0007669"/>
    <property type="project" value="UniProtKB-UniRule"/>
</dbReference>
<evidence type="ECO:0000256" key="2">
    <source>
        <dbReference type="ARBA" id="ARBA00010752"/>
    </source>
</evidence>
<evidence type="ECO:0000256" key="3">
    <source>
        <dbReference type="ARBA" id="ARBA00022490"/>
    </source>
</evidence>
<evidence type="ECO:0000313" key="14">
    <source>
        <dbReference type="Proteomes" id="UP000034290"/>
    </source>
</evidence>
<feature type="domain" description="DNA polymerase III beta sliding clamp C-terminal" evidence="12">
    <location>
        <begin position="243"/>
        <end position="362"/>
    </location>
</feature>
<keyword evidence="5 9" id="KW-0548">Nucleotidyltransferase</keyword>
<evidence type="ECO:0000256" key="7">
    <source>
        <dbReference type="ARBA" id="ARBA00022932"/>
    </source>
</evidence>
<sequence>MGTTKEHLVNAIGLAERITGKKETLPVLSCILLEASDSTLVIRATNLEAGIDVIVPATIQDKGTVAVPAGVISQTIRSIAGDMITLKGSDGNLSVESRGSKNLIKAIPHEEFPSLPVSNEKQGFILSRERFLAGLSAVIYAASPSMIRPELGSVYVLIDSGNITVVATDSFRLAEKTVKGVTKKESGELLIPLKHAQELLFILERLNTEDITIVAEEAQISVSGAGVRFVSRVVDAQFPNYKEIVPKTYTTEATVLKNDFLEILRKARVFSGNDSQVGFHVYPKRKIFSATARSSEIGEMSDVLDAAVSGEDIDINFHIGYLADCLSSIQSDSIQLGFSGAGRPLVIRGASDASFMYLVMPLNR</sequence>
<dbReference type="Pfam" id="PF02768">
    <property type="entry name" value="DNA_pol3_beta_3"/>
    <property type="match status" value="1"/>
</dbReference>
<evidence type="ECO:0000256" key="5">
    <source>
        <dbReference type="ARBA" id="ARBA00022695"/>
    </source>
</evidence>
<evidence type="ECO:0000256" key="4">
    <source>
        <dbReference type="ARBA" id="ARBA00022679"/>
    </source>
</evidence>
<evidence type="ECO:0000259" key="12">
    <source>
        <dbReference type="Pfam" id="PF02768"/>
    </source>
</evidence>
<dbReference type="PANTHER" id="PTHR30478:SF0">
    <property type="entry name" value="BETA SLIDING CLAMP"/>
    <property type="match status" value="1"/>
</dbReference>
<comment type="subunit">
    <text evidence="9">Forms a ring-shaped head-to-tail homodimer around DNA.</text>
</comment>
<gene>
    <name evidence="13" type="ORF">UY81_C0020G0002</name>
</gene>
<organism evidence="13 14">
    <name type="scientific">Candidatus Giovannonibacteria bacterium GW2011_GWA2_53_7</name>
    <dbReference type="NCBI Taxonomy" id="1618650"/>
    <lineage>
        <taxon>Bacteria</taxon>
        <taxon>Candidatus Giovannoniibacteriota</taxon>
    </lineage>
</organism>
<dbReference type="GO" id="GO:0009360">
    <property type="term" value="C:DNA polymerase III complex"/>
    <property type="evidence" value="ECO:0007669"/>
    <property type="project" value="InterPro"/>
</dbReference>
<dbReference type="GO" id="GO:0003677">
    <property type="term" value="F:DNA binding"/>
    <property type="evidence" value="ECO:0007669"/>
    <property type="project" value="UniProtKB-UniRule"/>
</dbReference>
<dbReference type="AlphaFoldDB" id="A0A0G2AUT8"/>
<comment type="caution">
    <text evidence="13">The sequence shown here is derived from an EMBL/GenBank/DDBJ whole genome shotgun (WGS) entry which is preliminary data.</text>
</comment>
<dbReference type="PIRSF" id="PIRSF000804">
    <property type="entry name" value="DNA_pol_III_b"/>
    <property type="match status" value="1"/>
</dbReference>
<dbReference type="NCBIfam" id="TIGR00663">
    <property type="entry name" value="dnan"/>
    <property type="match status" value="1"/>
</dbReference>
<keyword evidence="7 9" id="KW-0239">DNA-directed DNA polymerase</keyword>
<evidence type="ECO:0000256" key="8">
    <source>
        <dbReference type="ARBA" id="ARBA00023125"/>
    </source>
</evidence>
<dbReference type="PANTHER" id="PTHR30478">
    <property type="entry name" value="DNA POLYMERASE III SUBUNIT BETA"/>
    <property type="match status" value="1"/>
</dbReference>
<keyword evidence="8" id="KW-0238">DNA-binding</keyword>
<comment type="similarity">
    <text evidence="2 9">Belongs to the beta sliding clamp family.</text>
</comment>
<dbReference type="Proteomes" id="UP000034290">
    <property type="component" value="Unassembled WGS sequence"/>
</dbReference>
<dbReference type="SMART" id="SM00480">
    <property type="entry name" value="POL3Bc"/>
    <property type="match status" value="1"/>
</dbReference>
<dbReference type="Gene3D" id="3.70.10.10">
    <property type="match status" value="1"/>
</dbReference>
<accession>A0A0G2AUT8</accession>
<dbReference type="GO" id="GO:0006271">
    <property type="term" value="P:DNA strand elongation involved in DNA replication"/>
    <property type="evidence" value="ECO:0007669"/>
    <property type="project" value="TreeGrafter"/>
</dbReference>
<name>A0A0G2AUT8_9BACT</name>
<proteinExistence type="inferred from homology"/>